<keyword evidence="6" id="KW-1185">Reference proteome</keyword>
<dbReference type="Proteomes" id="UP000006242">
    <property type="component" value="Unassembled WGS sequence"/>
</dbReference>
<dbReference type="PROSITE" id="PS50005">
    <property type="entry name" value="TPR"/>
    <property type="match status" value="2"/>
</dbReference>
<dbReference type="SUPFAM" id="SSF48403">
    <property type="entry name" value="Ankyrin repeat"/>
    <property type="match status" value="1"/>
</dbReference>
<feature type="repeat" description="ANK" evidence="3">
    <location>
        <begin position="76"/>
        <end position="108"/>
    </location>
</feature>
<keyword evidence="1" id="KW-0677">Repeat</keyword>
<dbReference type="STRING" id="1033802.SSPSH_001648"/>
<feature type="repeat" description="ANK" evidence="3">
    <location>
        <begin position="179"/>
        <end position="211"/>
    </location>
</feature>
<evidence type="ECO:0000256" key="2">
    <source>
        <dbReference type="ARBA" id="ARBA00023043"/>
    </source>
</evidence>
<dbReference type="SMART" id="SM00248">
    <property type="entry name" value="ANK"/>
    <property type="match status" value="7"/>
</dbReference>
<comment type="caution">
    <text evidence="5">The sequence shown here is derived from an EMBL/GenBank/DDBJ whole genome shotgun (WGS) entry which is preliminary data.</text>
</comment>
<dbReference type="Pfam" id="PF14559">
    <property type="entry name" value="TPR_19"/>
    <property type="match status" value="1"/>
</dbReference>
<dbReference type="eggNOG" id="COG0666">
    <property type="taxonomic scope" value="Bacteria"/>
</dbReference>
<dbReference type="SUPFAM" id="SSF48452">
    <property type="entry name" value="TPR-like"/>
    <property type="match status" value="1"/>
</dbReference>
<dbReference type="InterPro" id="IPR051165">
    <property type="entry name" value="Multifunctional_ANK_Repeat"/>
</dbReference>
<dbReference type="PROSITE" id="PS50297">
    <property type="entry name" value="ANK_REP_REGION"/>
    <property type="match status" value="4"/>
</dbReference>
<feature type="repeat" description="TPR" evidence="4">
    <location>
        <begin position="345"/>
        <end position="378"/>
    </location>
</feature>
<reference evidence="5 6" key="1">
    <citation type="journal article" date="2011" name="J. Bacteriol.">
        <title>Genome sequence of Salinisphaera shabanensis, a gammaproteobacterium from the harsh, variable environment of the brine-seawater interface of the Shaban Deep in the Red Sea.</title>
        <authorList>
            <person name="Antunes A."/>
            <person name="Alam I."/>
            <person name="Bajic V.B."/>
            <person name="Stingl U."/>
        </authorList>
    </citation>
    <scope>NUCLEOTIDE SEQUENCE [LARGE SCALE GENOMIC DNA]</scope>
    <source>
        <strain evidence="5 6">E1L3A</strain>
    </source>
</reference>
<dbReference type="EMBL" id="AFNV02000009">
    <property type="protein sequence ID" value="ERJ19540.1"/>
    <property type="molecule type" value="Genomic_DNA"/>
</dbReference>
<dbReference type="Pfam" id="PF00023">
    <property type="entry name" value="Ank"/>
    <property type="match status" value="1"/>
</dbReference>
<dbReference type="Gene3D" id="1.25.40.10">
    <property type="entry name" value="Tetratricopeptide repeat domain"/>
    <property type="match status" value="2"/>
</dbReference>
<keyword evidence="2 3" id="KW-0040">ANK repeat</keyword>
<dbReference type="SMART" id="SM00028">
    <property type="entry name" value="TPR"/>
    <property type="match status" value="3"/>
</dbReference>
<feature type="repeat" description="ANK" evidence="3">
    <location>
        <begin position="110"/>
        <end position="142"/>
    </location>
</feature>
<evidence type="ECO:0000256" key="3">
    <source>
        <dbReference type="PROSITE-ProRule" id="PRU00023"/>
    </source>
</evidence>
<feature type="repeat" description="TPR" evidence="4">
    <location>
        <begin position="311"/>
        <end position="344"/>
    </location>
</feature>
<keyword evidence="4" id="KW-0802">TPR repeat</keyword>
<sequence>MKTIFAIVVIAVAGIVTALAVDPYRDIACLVSRTADLVREQHVGWQCLHYAAARDDSHAVSVALDNGLSTNLRTAQGQTPLNVAAEYGSLRVVRVLINRHAELEARDGRNGFTALHWAAQNYHPAVARALVGAGAKPDAANKWEQTPLWIAAWQPDQRNTEIAHILVAAGADPTRPDHEHNTPLIMAARSGHRPMIGYLLDLGANIEARNNHGRTALFQAVVGGHHDVVRVLLARGADPQAKAAGVAPLAYALDHEERDIAELLVANGASGYTRYAAAAAMKRGRRAFSDARFDQAINEFSAAIALRSSSAEAYYRRGQAFAARGKRAEAEQDYRQAQTLNPAHAEAQEALARLYVDEGRYERAINALEPLLENQPDNPRALFLLAESRNGLGESSQAHSHFARACTLGFQPACGR</sequence>
<evidence type="ECO:0000256" key="1">
    <source>
        <dbReference type="ARBA" id="ARBA00022737"/>
    </source>
</evidence>
<dbReference type="InterPro" id="IPR002110">
    <property type="entry name" value="Ankyrin_rpt"/>
</dbReference>
<protein>
    <submittedName>
        <fullName evidence="5">UNC-44 ankyrin protein</fullName>
    </submittedName>
</protein>
<dbReference type="PRINTS" id="PR01415">
    <property type="entry name" value="ANKYRIN"/>
</dbReference>
<feature type="repeat" description="ANK" evidence="3">
    <location>
        <begin position="212"/>
        <end position="244"/>
    </location>
</feature>
<gene>
    <name evidence="5" type="ORF">SSPSH_001648</name>
</gene>
<evidence type="ECO:0000313" key="5">
    <source>
        <dbReference type="EMBL" id="ERJ19540.1"/>
    </source>
</evidence>
<proteinExistence type="predicted"/>
<dbReference type="InterPro" id="IPR019734">
    <property type="entry name" value="TPR_rpt"/>
</dbReference>
<evidence type="ECO:0000256" key="4">
    <source>
        <dbReference type="PROSITE-ProRule" id="PRU00339"/>
    </source>
</evidence>
<dbReference type="eggNOG" id="COG0457">
    <property type="taxonomic scope" value="Bacteria"/>
</dbReference>
<organism evidence="5 6">
    <name type="scientific">Salinisphaera shabanensis E1L3A</name>
    <dbReference type="NCBI Taxonomy" id="1033802"/>
    <lineage>
        <taxon>Bacteria</taxon>
        <taxon>Pseudomonadati</taxon>
        <taxon>Pseudomonadota</taxon>
        <taxon>Gammaproteobacteria</taxon>
        <taxon>Salinisphaerales</taxon>
        <taxon>Salinisphaeraceae</taxon>
        <taxon>Salinisphaera</taxon>
    </lineage>
</organism>
<dbReference type="Pfam" id="PF12796">
    <property type="entry name" value="Ank_2"/>
    <property type="match status" value="2"/>
</dbReference>
<dbReference type="PANTHER" id="PTHR24123:SF33">
    <property type="entry name" value="PROTEIN HOS4"/>
    <property type="match status" value="1"/>
</dbReference>
<dbReference type="AlphaFoldDB" id="U2EP07"/>
<dbReference type="RefSeq" id="WP_006915466.1">
    <property type="nucleotide sequence ID" value="NZ_AFNV02000009.1"/>
</dbReference>
<name>U2EP07_9GAMM</name>
<reference evidence="5 6" key="2">
    <citation type="journal article" date="2013" name="PLoS ONE">
        <title>INDIGO - INtegrated Data Warehouse of MIcrobial GenOmes with Examples from the Red Sea Extremophiles.</title>
        <authorList>
            <person name="Alam I."/>
            <person name="Antunes A."/>
            <person name="Kamau A.A."/>
            <person name="Ba Alawi W."/>
            <person name="Kalkatawi M."/>
            <person name="Stingl U."/>
            <person name="Bajic V.B."/>
        </authorList>
    </citation>
    <scope>NUCLEOTIDE SEQUENCE [LARGE SCALE GENOMIC DNA]</scope>
    <source>
        <strain evidence="5 6">E1L3A</strain>
    </source>
</reference>
<dbReference type="PROSITE" id="PS50088">
    <property type="entry name" value="ANK_REPEAT"/>
    <property type="match status" value="4"/>
</dbReference>
<evidence type="ECO:0000313" key="6">
    <source>
        <dbReference type="Proteomes" id="UP000006242"/>
    </source>
</evidence>
<dbReference type="InterPro" id="IPR036770">
    <property type="entry name" value="Ankyrin_rpt-contain_sf"/>
</dbReference>
<dbReference type="OrthoDB" id="9812708at2"/>
<accession>U2EP07</accession>
<dbReference type="PANTHER" id="PTHR24123">
    <property type="entry name" value="ANKYRIN REPEAT-CONTAINING"/>
    <property type="match status" value="1"/>
</dbReference>
<dbReference type="Gene3D" id="1.25.40.20">
    <property type="entry name" value="Ankyrin repeat-containing domain"/>
    <property type="match status" value="3"/>
</dbReference>
<dbReference type="InterPro" id="IPR011990">
    <property type="entry name" value="TPR-like_helical_dom_sf"/>
</dbReference>